<name>A0AAV9RMX0_9TELE</name>
<keyword evidence="2" id="KW-1185">Reference proteome</keyword>
<protein>
    <submittedName>
        <fullName evidence="1">Uncharacterized protein</fullName>
    </submittedName>
</protein>
<organism evidence="1 2">
    <name type="scientific">Crenichthys baileyi</name>
    <name type="common">White River springfish</name>
    <dbReference type="NCBI Taxonomy" id="28760"/>
    <lineage>
        <taxon>Eukaryota</taxon>
        <taxon>Metazoa</taxon>
        <taxon>Chordata</taxon>
        <taxon>Craniata</taxon>
        <taxon>Vertebrata</taxon>
        <taxon>Euteleostomi</taxon>
        <taxon>Actinopterygii</taxon>
        <taxon>Neopterygii</taxon>
        <taxon>Teleostei</taxon>
        <taxon>Neoteleostei</taxon>
        <taxon>Acanthomorphata</taxon>
        <taxon>Ovalentaria</taxon>
        <taxon>Atherinomorphae</taxon>
        <taxon>Cyprinodontiformes</taxon>
        <taxon>Goodeidae</taxon>
        <taxon>Crenichthys</taxon>
    </lineage>
</organism>
<sequence>MSSVQHLREFIRERLTAAAEEIFSEVEKTIVRYEEDVRLLGTCWKPQINTTRI</sequence>
<evidence type="ECO:0000313" key="1">
    <source>
        <dbReference type="EMBL" id="KAK5610355.1"/>
    </source>
</evidence>
<dbReference type="Proteomes" id="UP001311232">
    <property type="component" value="Unassembled WGS sequence"/>
</dbReference>
<evidence type="ECO:0000313" key="2">
    <source>
        <dbReference type="Proteomes" id="UP001311232"/>
    </source>
</evidence>
<comment type="caution">
    <text evidence="1">The sequence shown here is derived from an EMBL/GenBank/DDBJ whole genome shotgun (WGS) entry which is preliminary data.</text>
</comment>
<proteinExistence type="predicted"/>
<dbReference type="EMBL" id="JAHHUM010001588">
    <property type="protein sequence ID" value="KAK5610355.1"/>
    <property type="molecule type" value="Genomic_DNA"/>
</dbReference>
<feature type="non-terminal residue" evidence="1">
    <location>
        <position position="53"/>
    </location>
</feature>
<dbReference type="AlphaFoldDB" id="A0AAV9RMX0"/>
<gene>
    <name evidence="1" type="ORF">CRENBAI_006383</name>
</gene>
<accession>A0AAV9RMX0</accession>
<reference evidence="1 2" key="1">
    <citation type="submission" date="2021-06" db="EMBL/GenBank/DDBJ databases">
        <authorList>
            <person name="Palmer J.M."/>
        </authorList>
    </citation>
    <scope>NUCLEOTIDE SEQUENCE [LARGE SCALE GENOMIC DNA]</scope>
    <source>
        <strain evidence="1 2">MEX-2019</strain>
        <tissue evidence="1">Muscle</tissue>
    </source>
</reference>